<name>A0A834KLU3_VESPE</name>
<protein>
    <submittedName>
        <fullName evidence="2">Uncharacterized protein</fullName>
    </submittedName>
</protein>
<feature type="region of interest" description="Disordered" evidence="1">
    <location>
        <begin position="36"/>
        <end position="66"/>
    </location>
</feature>
<keyword evidence="3" id="KW-1185">Reference proteome</keyword>
<dbReference type="AlphaFoldDB" id="A0A834KLU3"/>
<comment type="caution">
    <text evidence="2">The sequence shown here is derived from an EMBL/GenBank/DDBJ whole genome shotgun (WGS) entry which is preliminary data.</text>
</comment>
<dbReference type="Proteomes" id="UP000600918">
    <property type="component" value="Unassembled WGS sequence"/>
</dbReference>
<evidence type="ECO:0000313" key="2">
    <source>
        <dbReference type="EMBL" id="KAF7409131.1"/>
    </source>
</evidence>
<evidence type="ECO:0000313" key="3">
    <source>
        <dbReference type="Proteomes" id="UP000600918"/>
    </source>
</evidence>
<sequence>MESDGATRVDARLSRRAKLHDVYNARKAKRYNIRVLRVKQSRADQSRAEQSRAEQNRTEQSSSGQS</sequence>
<evidence type="ECO:0000256" key="1">
    <source>
        <dbReference type="SAM" id="MobiDB-lite"/>
    </source>
</evidence>
<proteinExistence type="predicted"/>
<gene>
    <name evidence="2" type="ORF">H0235_013983</name>
</gene>
<reference evidence="2" key="1">
    <citation type="journal article" date="2020" name="G3 (Bethesda)">
        <title>High-Quality Assemblies for Three Invasive Social Wasps from the &lt;i&gt;Vespula&lt;/i&gt; Genus.</title>
        <authorList>
            <person name="Harrop T.W.R."/>
            <person name="Guhlin J."/>
            <person name="McLaughlin G.M."/>
            <person name="Permina E."/>
            <person name="Stockwell P."/>
            <person name="Gilligan J."/>
            <person name="Le Lec M.F."/>
            <person name="Gruber M.A.M."/>
            <person name="Quinn O."/>
            <person name="Lovegrove M."/>
            <person name="Duncan E.J."/>
            <person name="Remnant E.J."/>
            <person name="Van Eeckhoven J."/>
            <person name="Graham B."/>
            <person name="Knapp R.A."/>
            <person name="Langford K.W."/>
            <person name="Kronenberg Z."/>
            <person name="Press M.O."/>
            <person name="Eacker S.M."/>
            <person name="Wilson-Rankin E.E."/>
            <person name="Purcell J."/>
            <person name="Lester P.J."/>
            <person name="Dearden P.K."/>
        </authorList>
    </citation>
    <scope>NUCLEOTIDE SEQUENCE</scope>
    <source>
        <strain evidence="2">Volc-1</strain>
    </source>
</reference>
<feature type="compositionally biased region" description="Basic and acidic residues" evidence="1">
    <location>
        <begin position="41"/>
        <end position="57"/>
    </location>
</feature>
<dbReference type="EMBL" id="JACSDY010000014">
    <property type="protein sequence ID" value="KAF7409131.1"/>
    <property type="molecule type" value="Genomic_DNA"/>
</dbReference>
<accession>A0A834KLU3</accession>
<organism evidence="2 3">
    <name type="scientific">Vespula pensylvanica</name>
    <name type="common">Western yellow jacket</name>
    <name type="synonym">Wasp</name>
    <dbReference type="NCBI Taxonomy" id="30213"/>
    <lineage>
        <taxon>Eukaryota</taxon>
        <taxon>Metazoa</taxon>
        <taxon>Ecdysozoa</taxon>
        <taxon>Arthropoda</taxon>
        <taxon>Hexapoda</taxon>
        <taxon>Insecta</taxon>
        <taxon>Pterygota</taxon>
        <taxon>Neoptera</taxon>
        <taxon>Endopterygota</taxon>
        <taxon>Hymenoptera</taxon>
        <taxon>Apocrita</taxon>
        <taxon>Aculeata</taxon>
        <taxon>Vespoidea</taxon>
        <taxon>Vespidae</taxon>
        <taxon>Vespinae</taxon>
        <taxon>Vespula</taxon>
    </lineage>
</organism>